<proteinExistence type="predicted"/>
<dbReference type="Proteomes" id="UP000323886">
    <property type="component" value="Unassembled WGS sequence"/>
</dbReference>
<evidence type="ECO:0000256" key="1">
    <source>
        <dbReference type="SAM" id="MobiDB-lite"/>
    </source>
</evidence>
<feature type="signal peptide" evidence="2">
    <location>
        <begin position="1"/>
        <end position="27"/>
    </location>
</feature>
<protein>
    <submittedName>
        <fullName evidence="3">Uncharacterized protein</fullName>
    </submittedName>
</protein>
<dbReference type="RefSeq" id="WP_150098087.1">
    <property type="nucleotide sequence ID" value="NZ_VWPL01000022.1"/>
</dbReference>
<sequence length="670" mass="69127">MRASGFAAAATALAVLLVAGLAALAGAAGSAEAQTAVPRPQGPRVTLPPDWPVTARSDLALAPGQKLALRIATAPDAAAVVFVSAPLDPAQLETAFRTVAARLFDRARTVQDLGTASRPRGVRRTRVIEGRFVWPDGRATRVLGEVQTIATPQGGLIAGFLARQDGPDSPALATAADWIGALTDAPAASPPPPPESSAAAPVREAARAPVPAPPTGLPPVPAGRRQMLPATTPQDWRKAAWAGGDPAYVQIDGGGIAIAYPAGARHGAAGAVTTTTAVRLGDLAAGAQTRLVFEFDPAATTGALFGLCTGRHDNCLTSDGYGLMWQPAADGAPATLRRFSADGRHRDIPITAPSPGRVEIAISNEGVLVSGDGIAPFRDAWELLQPFLALEIAVQALPHTEGAAATVKLARVEIDDRPAAEPAQAAPAPGVAPLPAHMLFAGTPDPSWMPFLAAGGEAAFARFADGRFVADVPAGHGWGWTGLASTAAVADVPSGAARAPRRLSIKVDPLSTTGFGVGLSLDPPTADLRLQAKLLLSWQARSGGGSRLTVTVCGRDRAPFVMDLPPGWDGTLDVRLMPKAFEVGAGGGWRMATYATCVDTGWRFFAAVFAAAPVENQPVRLVLERIAIDRAAPAGMTAAERFQLLDDADFDARDFLDAFAKAIAPSPAHR</sequence>
<feature type="compositionally biased region" description="Pro residues" evidence="1">
    <location>
        <begin position="210"/>
        <end position="221"/>
    </location>
</feature>
<accession>A0A5M6HV18</accession>
<keyword evidence="2" id="KW-0732">Signal</keyword>
<keyword evidence="4" id="KW-1185">Reference proteome</keyword>
<evidence type="ECO:0000313" key="3">
    <source>
        <dbReference type="EMBL" id="KAA5599488.1"/>
    </source>
</evidence>
<reference evidence="3 4" key="1">
    <citation type="submission" date="2019-09" db="EMBL/GenBank/DDBJ databases">
        <title>Draft Whole-Genome sequence of Blastochloris sulfoviridis DSM 729.</title>
        <authorList>
            <person name="Meyer T.E."/>
            <person name="Kyndt J.A."/>
        </authorList>
    </citation>
    <scope>NUCLEOTIDE SEQUENCE [LARGE SCALE GENOMIC DNA]</scope>
    <source>
        <strain evidence="3 4">DSM 729</strain>
    </source>
</reference>
<gene>
    <name evidence="3" type="ORF">F1193_12150</name>
</gene>
<organism evidence="3 4">
    <name type="scientific">Blastochloris sulfoviridis</name>
    <dbReference type="NCBI Taxonomy" id="50712"/>
    <lineage>
        <taxon>Bacteria</taxon>
        <taxon>Pseudomonadati</taxon>
        <taxon>Pseudomonadota</taxon>
        <taxon>Alphaproteobacteria</taxon>
        <taxon>Hyphomicrobiales</taxon>
        <taxon>Blastochloridaceae</taxon>
        <taxon>Blastochloris</taxon>
    </lineage>
</organism>
<dbReference type="AlphaFoldDB" id="A0A5M6HV18"/>
<name>A0A5M6HV18_9HYPH</name>
<evidence type="ECO:0000256" key="2">
    <source>
        <dbReference type="SAM" id="SignalP"/>
    </source>
</evidence>
<feature type="chain" id="PRO_5024433976" evidence="2">
    <location>
        <begin position="28"/>
        <end position="670"/>
    </location>
</feature>
<dbReference type="OrthoDB" id="5470249at2"/>
<dbReference type="EMBL" id="VWPL01000022">
    <property type="protein sequence ID" value="KAA5599488.1"/>
    <property type="molecule type" value="Genomic_DNA"/>
</dbReference>
<evidence type="ECO:0000313" key="4">
    <source>
        <dbReference type="Proteomes" id="UP000323886"/>
    </source>
</evidence>
<feature type="region of interest" description="Disordered" evidence="1">
    <location>
        <begin position="183"/>
        <end position="227"/>
    </location>
</feature>
<feature type="compositionally biased region" description="Low complexity" evidence="1">
    <location>
        <begin position="196"/>
        <end position="209"/>
    </location>
</feature>
<comment type="caution">
    <text evidence="3">The sequence shown here is derived from an EMBL/GenBank/DDBJ whole genome shotgun (WGS) entry which is preliminary data.</text>
</comment>